<dbReference type="EMBL" id="JBEYBF010000024">
    <property type="protein sequence ID" value="MEU1955446.1"/>
    <property type="molecule type" value="Genomic_DNA"/>
</dbReference>
<dbReference type="InterPro" id="IPR005183">
    <property type="entry name" value="DUF305_CopM-like"/>
</dbReference>
<keyword evidence="2" id="KW-0472">Membrane</keyword>
<evidence type="ECO:0000256" key="2">
    <source>
        <dbReference type="SAM" id="Phobius"/>
    </source>
</evidence>
<dbReference type="PANTHER" id="PTHR36933">
    <property type="entry name" value="SLL0788 PROTEIN"/>
    <property type="match status" value="1"/>
</dbReference>
<sequence>MAGASRSAVLEDDDERDAVPARPRAVGRGGGIIPGPADREARVRRLRDAIAVLVAAGLLLVLGAALRPLFIDDPAAPEVLSATEIGFVQDMAAHHHQALVMVQRLDPGVAPAVHGLARQIEDTQLSEIGTLLGWLRLAGAPAAGAEPMGWMPARTHDQHAAHDPAAAAMPGMATQAELDSLSAARGRTAAILFLQLMQRHHEGGIAMARVADALLTEGVVKQVAREMITAQTQESGLMALLLAELTADPPG</sequence>
<feature type="region of interest" description="Disordered" evidence="1">
    <location>
        <begin position="1"/>
        <end position="33"/>
    </location>
</feature>
<dbReference type="Proteomes" id="UP001550628">
    <property type="component" value="Unassembled WGS sequence"/>
</dbReference>
<feature type="transmembrane region" description="Helical" evidence="2">
    <location>
        <begin position="49"/>
        <end position="70"/>
    </location>
</feature>
<protein>
    <submittedName>
        <fullName evidence="4">DUF305 domain-containing protein</fullName>
    </submittedName>
</protein>
<dbReference type="PANTHER" id="PTHR36933:SF1">
    <property type="entry name" value="SLL0788 PROTEIN"/>
    <property type="match status" value="1"/>
</dbReference>
<feature type="domain" description="DUF305" evidence="3">
    <location>
        <begin position="84"/>
        <end position="239"/>
    </location>
</feature>
<organism evidence="4 5">
    <name type="scientific">Nocardia rhamnosiphila</name>
    <dbReference type="NCBI Taxonomy" id="426716"/>
    <lineage>
        <taxon>Bacteria</taxon>
        <taxon>Bacillati</taxon>
        <taxon>Actinomycetota</taxon>
        <taxon>Actinomycetes</taxon>
        <taxon>Mycobacteriales</taxon>
        <taxon>Nocardiaceae</taxon>
        <taxon>Nocardia</taxon>
    </lineage>
</organism>
<reference evidence="4 5" key="1">
    <citation type="submission" date="2024-06" db="EMBL/GenBank/DDBJ databases">
        <title>The Natural Products Discovery Center: Release of the First 8490 Sequenced Strains for Exploring Actinobacteria Biosynthetic Diversity.</title>
        <authorList>
            <person name="Kalkreuter E."/>
            <person name="Kautsar S.A."/>
            <person name="Yang D."/>
            <person name="Bader C.D."/>
            <person name="Teijaro C.N."/>
            <person name="Fluegel L."/>
            <person name="Davis C.M."/>
            <person name="Simpson J.R."/>
            <person name="Lauterbach L."/>
            <person name="Steele A.D."/>
            <person name="Gui C."/>
            <person name="Meng S."/>
            <person name="Li G."/>
            <person name="Viehrig K."/>
            <person name="Ye F."/>
            <person name="Su P."/>
            <person name="Kiefer A.F."/>
            <person name="Nichols A."/>
            <person name="Cepeda A.J."/>
            <person name="Yan W."/>
            <person name="Fan B."/>
            <person name="Jiang Y."/>
            <person name="Adhikari A."/>
            <person name="Zheng C.-J."/>
            <person name="Schuster L."/>
            <person name="Cowan T.M."/>
            <person name="Smanski M.J."/>
            <person name="Chevrette M.G."/>
            <person name="De Carvalho L.P.S."/>
            <person name="Shen B."/>
        </authorList>
    </citation>
    <scope>NUCLEOTIDE SEQUENCE [LARGE SCALE GENOMIC DNA]</scope>
    <source>
        <strain evidence="4 5">NPDC019708</strain>
    </source>
</reference>
<dbReference type="InterPro" id="IPR012347">
    <property type="entry name" value="Ferritin-like"/>
</dbReference>
<dbReference type="Gene3D" id="1.20.1260.10">
    <property type="match status" value="1"/>
</dbReference>
<accession>A0ABV2WX34</accession>
<evidence type="ECO:0000313" key="4">
    <source>
        <dbReference type="EMBL" id="MEU1955446.1"/>
    </source>
</evidence>
<evidence type="ECO:0000256" key="1">
    <source>
        <dbReference type="SAM" id="MobiDB-lite"/>
    </source>
</evidence>
<keyword evidence="2" id="KW-0812">Transmembrane</keyword>
<keyword evidence="2" id="KW-1133">Transmembrane helix</keyword>
<comment type="caution">
    <text evidence="4">The sequence shown here is derived from an EMBL/GenBank/DDBJ whole genome shotgun (WGS) entry which is preliminary data.</text>
</comment>
<evidence type="ECO:0000313" key="5">
    <source>
        <dbReference type="Proteomes" id="UP001550628"/>
    </source>
</evidence>
<keyword evidence="5" id="KW-1185">Reference proteome</keyword>
<dbReference type="Pfam" id="PF03713">
    <property type="entry name" value="DUF305"/>
    <property type="match status" value="1"/>
</dbReference>
<evidence type="ECO:0000259" key="3">
    <source>
        <dbReference type="Pfam" id="PF03713"/>
    </source>
</evidence>
<dbReference type="RefSeq" id="WP_356958716.1">
    <property type="nucleotide sequence ID" value="NZ_JBEYBD010000016.1"/>
</dbReference>
<gene>
    <name evidence="4" type="ORF">ABZ510_26745</name>
</gene>
<proteinExistence type="predicted"/>
<name>A0ABV2WX34_9NOCA</name>